<reference evidence="1" key="1">
    <citation type="submission" date="2018-05" db="EMBL/GenBank/DDBJ databases">
        <authorList>
            <person name="Lanie J.A."/>
            <person name="Ng W.-L."/>
            <person name="Kazmierczak K.M."/>
            <person name="Andrzejewski T.M."/>
            <person name="Davidsen T.M."/>
            <person name="Wayne K.J."/>
            <person name="Tettelin H."/>
            <person name="Glass J.I."/>
            <person name="Rusch D."/>
            <person name="Podicherti R."/>
            <person name="Tsui H.-C.T."/>
            <person name="Winkler M.E."/>
        </authorList>
    </citation>
    <scope>NUCLEOTIDE SEQUENCE</scope>
</reference>
<protein>
    <submittedName>
        <fullName evidence="1">Uncharacterized protein</fullName>
    </submittedName>
</protein>
<proteinExistence type="predicted"/>
<gene>
    <name evidence="1" type="ORF">METZ01_LOCUS212438</name>
</gene>
<organism evidence="1">
    <name type="scientific">marine metagenome</name>
    <dbReference type="NCBI Taxonomy" id="408172"/>
    <lineage>
        <taxon>unclassified sequences</taxon>
        <taxon>metagenomes</taxon>
        <taxon>ecological metagenomes</taxon>
    </lineage>
</organism>
<dbReference type="AlphaFoldDB" id="A0A382FB96"/>
<accession>A0A382FB96</accession>
<dbReference type="EMBL" id="UINC01048712">
    <property type="protein sequence ID" value="SVB59584.1"/>
    <property type="molecule type" value="Genomic_DNA"/>
</dbReference>
<feature type="non-terminal residue" evidence="1">
    <location>
        <position position="28"/>
    </location>
</feature>
<evidence type="ECO:0000313" key="1">
    <source>
        <dbReference type="EMBL" id="SVB59584.1"/>
    </source>
</evidence>
<name>A0A382FB96_9ZZZZ</name>
<sequence length="28" mass="3255">MKELEKFKKIFEGLDCAYGITKKSAQFT</sequence>